<evidence type="ECO:0000313" key="4">
    <source>
        <dbReference type="EMBL" id="GAA0252988.1"/>
    </source>
</evidence>
<keyword evidence="5" id="KW-1185">Reference proteome</keyword>
<dbReference type="PRINTS" id="PR00081">
    <property type="entry name" value="GDHRDH"/>
</dbReference>
<dbReference type="InterPro" id="IPR002347">
    <property type="entry name" value="SDR_fam"/>
</dbReference>
<organism evidence="4 5">
    <name type="scientific">Cryptosporangium japonicum</name>
    <dbReference type="NCBI Taxonomy" id="80872"/>
    <lineage>
        <taxon>Bacteria</taxon>
        <taxon>Bacillati</taxon>
        <taxon>Actinomycetota</taxon>
        <taxon>Actinomycetes</taxon>
        <taxon>Cryptosporangiales</taxon>
        <taxon>Cryptosporangiaceae</taxon>
        <taxon>Cryptosporangium</taxon>
    </lineage>
</organism>
<dbReference type="Proteomes" id="UP001500967">
    <property type="component" value="Unassembled WGS sequence"/>
</dbReference>
<dbReference type="InterPro" id="IPR057326">
    <property type="entry name" value="KR_dom"/>
</dbReference>
<dbReference type="PROSITE" id="PS00061">
    <property type="entry name" value="ADH_SHORT"/>
    <property type="match status" value="1"/>
</dbReference>
<dbReference type="Gene3D" id="3.40.50.720">
    <property type="entry name" value="NAD(P)-binding Rossmann-like Domain"/>
    <property type="match status" value="1"/>
</dbReference>
<dbReference type="SMART" id="SM00822">
    <property type="entry name" value="PKS_KR"/>
    <property type="match status" value="1"/>
</dbReference>
<dbReference type="SUPFAM" id="SSF51735">
    <property type="entry name" value="NAD(P)-binding Rossmann-fold domains"/>
    <property type="match status" value="1"/>
</dbReference>
<comment type="caution">
    <text evidence="4">The sequence shown here is derived from an EMBL/GenBank/DDBJ whole genome shotgun (WGS) entry which is preliminary data.</text>
</comment>
<dbReference type="InterPro" id="IPR020904">
    <property type="entry name" value="Sc_DH/Rdtase_CS"/>
</dbReference>
<reference evidence="5" key="1">
    <citation type="journal article" date="2019" name="Int. J. Syst. Evol. Microbiol.">
        <title>The Global Catalogue of Microorganisms (GCM) 10K type strain sequencing project: providing services to taxonomists for standard genome sequencing and annotation.</title>
        <authorList>
            <consortium name="The Broad Institute Genomics Platform"/>
            <consortium name="The Broad Institute Genome Sequencing Center for Infectious Disease"/>
            <person name="Wu L."/>
            <person name="Ma J."/>
        </authorList>
    </citation>
    <scope>NUCLEOTIDE SEQUENCE [LARGE SCALE GENOMIC DNA]</scope>
    <source>
        <strain evidence="5">JCM 10425</strain>
    </source>
</reference>
<gene>
    <name evidence="4" type="ORF">GCM10009539_42700</name>
</gene>
<evidence type="ECO:0000256" key="2">
    <source>
        <dbReference type="ARBA" id="ARBA00023002"/>
    </source>
</evidence>
<evidence type="ECO:0000313" key="5">
    <source>
        <dbReference type="Proteomes" id="UP001500967"/>
    </source>
</evidence>
<proteinExistence type="inferred from homology"/>
<accession>A0ABP3E7Y4</accession>
<dbReference type="InterPro" id="IPR036291">
    <property type="entry name" value="NAD(P)-bd_dom_sf"/>
</dbReference>
<comment type="similarity">
    <text evidence="1">Belongs to the short-chain dehydrogenases/reductases (SDR) family.</text>
</comment>
<evidence type="ECO:0000256" key="1">
    <source>
        <dbReference type="ARBA" id="ARBA00006484"/>
    </source>
</evidence>
<keyword evidence="2" id="KW-0560">Oxidoreductase</keyword>
<dbReference type="Pfam" id="PF13561">
    <property type="entry name" value="adh_short_C2"/>
    <property type="match status" value="1"/>
</dbReference>
<protein>
    <submittedName>
        <fullName evidence="4">SDR family oxidoreductase</fullName>
    </submittedName>
</protein>
<name>A0ABP3E7Y4_9ACTN</name>
<dbReference type="PANTHER" id="PTHR43639">
    <property type="entry name" value="OXIDOREDUCTASE, SHORT-CHAIN DEHYDROGENASE/REDUCTASE FAMILY (AFU_ORTHOLOGUE AFUA_5G02870)"/>
    <property type="match status" value="1"/>
</dbReference>
<evidence type="ECO:0000259" key="3">
    <source>
        <dbReference type="SMART" id="SM00822"/>
    </source>
</evidence>
<feature type="domain" description="Ketoreductase" evidence="3">
    <location>
        <begin position="7"/>
        <end position="193"/>
    </location>
</feature>
<dbReference type="EMBL" id="BAAAGX010000016">
    <property type="protein sequence ID" value="GAA0252988.1"/>
    <property type="molecule type" value="Genomic_DNA"/>
</dbReference>
<sequence length="253" mass="25698">MGQLAGRRALVTGGGRGIGRAVALALGAAGADVAVTYVRDEDAAAHTVASIEELGRRARAYRASIADAGETDAAVASAVADLGGLDLVVSNAGIASRGRTVVDTDPAELERVLRVHALGPHRLAQVALPHLRRAPRSDLVFVSSIAAHTAPPGGAPYTMGKAAVEALARTLAREEAGHGVHVNVVAPGLVDTEMGFRLARATVGAADLRELDGRSPYGHVCSADEVAEAVLFLVSAGYVNGHRVVVDGGAGGF</sequence>
<dbReference type="RefSeq" id="WP_344650633.1">
    <property type="nucleotide sequence ID" value="NZ_BAAAGX010000016.1"/>
</dbReference>
<dbReference type="PANTHER" id="PTHR43639:SF1">
    <property type="entry name" value="SHORT-CHAIN DEHYDROGENASE_REDUCTASE FAMILY PROTEIN"/>
    <property type="match status" value="1"/>
</dbReference>
<dbReference type="PRINTS" id="PR00080">
    <property type="entry name" value="SDRFAMILY"/>
</dbReference>
<dbReference type="CDD" id="cd05233">
    <property type="entry name" value="SDR_c"/>
    <property type="match status" value="1"/>
</dbReference>